<keyword evidence="15 20" id="KW-0687">Ribonucleoprotein</keyword>
<dbReference type="GO" id="GO:0033177">
    <property type="term" value="C:proton-transporting two-sector ATPase complex, proton-transporting domain"/>
    <property type="evidence" value="ECO:0007669"/>
    <property type="project" value="InterPro"/>
</dbReference>
<evidence type="ECO:0000313" key="25">
    <source>
        <dbReference type="Proteomes" id="UP000289738"/>
    </source>
</evidence>
<dbReference type="PANTHER" id="PTHR42823:SF3">
    <property type="entry name" value="ATP SYNTHASE SUBUNIT A, CHLOROPLASTIC"/>
    <property type="match status" value="1"/>
</dbReference>
<dbReference type="PANTHER" id="PTHR42823">
    <property type="entry name" value="ATP SYNTHASE SUBUNIT A, CHLOROPLASTIC"/>
    <property type="match status" value="1"/>
</dbReference>
<evidence type="ECO:0000256" key="1">
    <source>
        <dbReference type="ARBA" id="ARBA00004141"/>
    </source>
</evidence>
<keyword evidence="12" id="KW-0406">Ion transport</keyword>
<keyword evidence="14 21" id="KW-0472">Membrane</keyword>
<proteinExistence type="inferred from homology"/>
<dbReference type="Gene3D" id="1.10.287.610">
    <property type="entry name" value="Helix hairpin bin"/>
    <property type="match status" value="1"/>
</dbReference>
<keyword evidence="22" id="KW-0732">Signal</keyword>
<evidence type="ECO:0000313" key="24">
    <source>
        <dbReference type="EMBL" id="RYR38669.1"/>
    </source>
</evidence>
<feature type="transmembrane region" description="Helical" evidence="21">
    <location>
        <begin position="519"/>
        <end position="541"/>
    </location>
</feature>
<evidence type="ECO:0000256" key="17">
    <source>
        <dbReference type="ARBA" id="ARBA00035155"/>
    </source>
</evidence>
<comment type="subcellular location">
    <subcellularLocation>
        <location evidence="1">Membrane</location>
        <topology evidence="1">Multi-pass membrane protein</topology>
    </subcellularLocation>
    <subcellularLocation>
        <location evidence="2">Plastid</location>
    </subcellularLocation>
</comment>
<dbReference type="PROSITE" id="PS00449">
    <property type="entry name" value="ATPASE_A"/>
    <property type="match status" value="1"/>
</dbReference>
<evidence type="ECO:0000256" key="21">
    <source>
        <dbReference type="SAM" id="Phobius"/>
    </source>
</evidence>
<gene>
    <name evidence="24" type="ORF">Ahy_A09g043809</name>
</gene>
<dbReference type="InterPro" id="IPR002379">
    <property type="entry name" value="ATPase_proteolipid_c-like_dom"/>
</dbReference>
<dbReference type="HAMAP" id="MF_01393">
    <property type="entry name" value="ATP_synth_a_bact"/>
    <property type="match status" value="1"/>
</dbReference>
<feature type="domain" description="V-ATPase proteolipid subunit C-like" evidence="23">
    <location>
        <begin position="12"/>
        <end position="47"/>
    </location>
</feature>
<dbReference type="GO" id="GO:0015078">
    <property type="term" value="F:proton transmembrane transporter activity"/>
    <property type="evidence" value="ECO:0007669"/>
    <property type="project" value="InterPro"/>
</dbReference>
<dbReference type="GO" id="GO:0015935">
    <property type="term" value="C:small ribosomal subunit"/>
    <property type="evidence" value="ECO:0007669"/>
    <property type="project" value="InterPro"/>
</dbReference>
<dbReference type="NCBIfam" id="TIGR01131">
    <property type="entry name" value="ATP_synt_6_or_A"/>
    <property type="match status" value="1"/>
</dbReference>
<dbReference type="Gene3D" id="1.20.20.10">
    <property type="entry name" value="F1F0 ATP synthase subunit C"/>
    <property type="match status" value="1"/>
</dbReference>
<evidence type="ECO:0000256" key="5">
    <source>
        <dbReference type="ARBA" id="ARBA00006810"/>
    </source>
</evidence>
<name>A0A445BJ28_ARAHY</name>
<dbReference type="InterPro" id="IPR035921">
    <property type="entry name" value="F/V-ATP_Csub_sf"/>
</dbReference>
<keyword evidence="6" id="KW-0813">Transport</keyword>
<evidence type="ECO:0000256" key="12">
    <source>
        <dbReference type="ARBA" id="ARBA00023065"/>
    </source>
</evidence>
<dbReference type="InterPro" id="IPR045082">
    <property type="entry name" value="ATP_syn_F0_a_bact/chloroplast"/>
</dbReference>
<accession>A0A445BJ28</accession>
<comment type="similarity">
    <text evidence="3 20">Belongs to the universal ribosomal protein uS2 family.</text>
</comment>
<evidence type="ECO:0000256" key="11">
    <source>
        <dbReference type="ARBA" id="ARBA00022989"/>
    </source>
</evidence>
<evidence type="ECO:0000256" key="15">
    <source>
        <dbReference type="ARBA" id="ARBA00023274"/>
    </source>
</evidence>
<dbReference type="SUPFAM" id="SSF52313">
    <property type="entry name" value="Ribosomal protein S2"/>
    <property type="match status" value="1"/>
</dbReference>
<dbReference type="Pfam" id="PF00137">
    <property type="entry name" value="ATP-synt_C"/>
    <property type="match status" value="1"/>
</dbReference>
<keyword evidence="8 21" id="KW-0812">Transmembrane</keyword>
<evidence type="ECO:0000256" key="4">
    <source>
        <dbReference type="ARBA" id="ARBA00006704"/>
    </source>
</evidence>
<keyword evidence="13" id="KW-0793">Thylakoid</keyword>
<dbReference type="InterPro" id="IPR018130">
    <property type="entry name" value="Ribosomal_uS2_CS"/>
</dbReference>
<dbReference type="Gene3D" id="1.10.150.390">
    <property type="match status" value="1"/>
</dbReference>
<dbReference type="PROSITE" id="PS00963">
    <property type="entry name" value="RIBOSOMAL_S2_2"/>
    <property type="match status" value="1"/>
</dbReference>
<organism evidence="24 25">
    <name type="scientific">Arachis hypogaea</name>
    <name type="common">Peanut</name>
    <dbReference type="NCBI Taxonomy" id="3818"/>
    <lineage>
        <taxon>Eukaryota</taxon>
        <taxon>Viridiplantae</taxon>
        <taxon>Streptophyta</taxon>
        <taxon>Embryophyta</taxon>
        <taxon>Tracheophyta</taxon>
        <taxon>Spermatophyta</taxon>
        <taxon>Magnoliopsida</taxon>
        <taxon>eudicotyledons</taxon>
        <taxon>Gunneridae</taxon>
        <taxon>Pentapetalae</taxon>
        <taxon>rosids</taxon>
        <taxon>fabids</taxon>
        <taxon>Fabales</taxon>
        <taxon>Fabaceae</taxon>
        <taxon>Papilionoideae</taxon>
        <taxon>50 kb inversion clade</taxon>
        <taxon>dalbergioids sensu lato</taxon>
        <taxon>Dalbergieae</taxon>
        <taxon>Pterocarpus clade</taxon>
        <taxon>Arachis</taxon>
    </lineage>
</organism>
<dbReference type="CDD" id="cd00310">
    <property type="entry name" value="ATP-synt_Fo_a_6"/>
    <property type="match status" value="1"/>
</dbReference>
<dbReference type="InterPro" id="IPR035908">
    <property type="entry name" value="F0_ATP_A_sf"/>
</dbReference>
<feature type="chain" id="PRO_5019451408" description="ATP synthase subunit a, chloroplastic" evidence="22">
    <location>
        <begin position="21"/>
        <end position="576"/>
    </location>
</feature>
<dbReference type="NCBIfam" id="TIGR01011">
    <property type="entry name" value="rpsB_bact"/>
    <property type="match status" value="1"/>
</dbReference>
<dbReference type="GO" id="GO:0009536">
    <property type="term" value="C:plastid"/>
    <property type="evidence" value="ECO:0007669"/>
    <property type="project" value="UniProtKB-SubCell"/>
</dbReference>
<dbReference type="InterPro" id="IPR001865">
    <property type="entry name" value="Ribosomal_uS2"/>
</dbReference>
<reference evidence="24 25" key="1">
    <citation type="submission" date="2019-01" db="EMBL/GenBank/DDBJ databases">
        <title>Sequencing of cultivated peanut Arachis hypogaea provides insights into genome evolution and oil improvement.</title>
        <authorList>
            <person name="Chen X."/>
        </authorList>
    </citation>
    <scope>NUCLEOTIDE SEQUENCE [LARGE SCALE GENOMIC DNA]</scope>
    <source>
        <strain evidence="25">cv. Fuhuasheng</strain>
        <tissue evidence="24">Leaves</tissue>
    </source>
</reference>
<sequence length="576" mass="63334">MNPLIAAASVVAAGLAVGLASIGPGVGQGTATGQAVEGIAQQPEAEGKIREDGMSNVFSPSELIGLFRAERAGRALEEVICYRALLLGITKTSLNTQSFISEASFQETTRVLAKAALRGRIDWLKGLKENVVLGGMIPVGTGFKRDTLSLFLWGSMTKRYWNITLEEMMEAGVHFGHGTRKWNPRMAPYISTKRKGIHILNLTRTARFLSEACNLVFDAASKGKQFLIVGTKNKAADLIARAATRARCYYVNKKWLGGMLTNWYTTETRLHKFRSLRTEQKTGRIHSLPKKDTAILKRQLSHLETYLGGIKYMTGLPDIVIIVDQQEEYTALRECITLGIPTICLIDTNCDPDLADISIPANDDAIASIRLILNKLVFAICEAILVVRNPQTIPTFGQNCFEYVLEFIRDVSKTQIGEEYGPWVPFVGTMFLFIFVSNWSGALLPWKIIQLPHGELAAPTNDINTTVALALLTSVAYFYAGLSKKGLAYFGKYIQPTPILLPINILEDFTKPLSLSFRLFGNILADELVVVVLVSLVPLVVPIPDMFLGLFTSGIQALIFATLAAAYIGESMEGHH</sequence>
<dbReference type="InterPro" id="IPR005706">
    <property type="entry name" value="Ribosomal_uS2_bac/mit/plastid"/>
</dbReference>
<feature type="transmembrane region" description="Helical" evidence="21">
    <location>
        <begin position="547"/>
        <end position="568"/>
    </location>
</feature>
<evidence type="ECO:0000256" key="18">
    <source>
        <dbReference type="ARBA" id="ARBA00035546"/>
    </source>
</evidence>
<dbReference type="InterPro" id="IPR000568">
    <property type="entry name" value="ATP_synth_F0_asu"/>
</dbReference>
<keyword evidence="9" id="KW-0375">Hydrogen ion transport</keyword>
<dbReference type="InterPro" id="IPR023011">
    <property type="entry name" value="ATP_synth_F0_asu_AS"/>
</dbReference>
<evidence type="ECO:0000256" key="9">
    <source>
        <dbReference type="ARBA" id="ARBA00022781"/>
    </source>
</evidence>
<comment type="similarity">
    <text evidence="5">Belongs to the ATPase A chain family.</text>
</comment>
<feature type="transmembrane region" description="Helical" evidence="21">
    <location>
        <begin position="423"/>
        <end position="444"/>
    </location>
</feature>
<feature type="signal peptide" evidence="22">
    <location>
        <begin position="1"/>
        <end position="20"/>
    </location>
</feature>
<dbReference type="PRINTS" id="PR00395">
    <property type="entry name" value="RIBOSOMALS2"/>
</dbReference>
<dbReference type="Gene3D" id="1.20.120.220">
    <property type="entry name" value="ATP synthase, F0 complex, subunit A"/>
    <property type="match status" value="1"/>
</dbReference>
<dbReference type="PROSITE" id="PS00962">
    <property type="entry name" value="RIBOSOMAL_S2_1"/>
    <property type="match status" value="1"/>
</dbReference>
<dbReference type="SUPFAM" id="SSF81333">
    <property type="entry name" value="F1F0 ATP synthase subunit C"/>
    <property type="match status" value="1"/>
</dbReference>
<dbReference type="InterPro" id="IPR023591">
    <property type="entry name" value="Ribosomal_uS2_flav_dom_sf"/>
</dbReference>
<dbReference type="InterPro" id="IPR038662">
    <property type="entry name" value="ATP_synth_F0_csu_sf"/>
</dbReference>
<evidence type="ECO:0000256" key="10">
    <source>
        <dbReference type="ARBA" id="ARBA00022980"/>
    </source>
</evidence>
<keyword evidence="16" id="KW-0066">ATP synthesis</keyword>
<evidence type="ECO:0000259" key="23">
    <source>
        <dbReference type="Pfam" id="PF00137"/>
    </source>
</evidence>
<keyword evidence="11 21" id="KW-1133">Transmembrane helix</keyword>
<dbReference type="Proteomes" id="UP000289738">
    <property type="component" value="Chromosome A09"/>
</dbReference>
<protein>
    <recommendedName>
        <fullName evidence="19">ATP synthase subunit a, chloroplastic</fullName>
    </recommendedName>
    <alternativeName>
        <fullName evidence="18">30S ribosomal protein S2, chloroplastic</fullName>
    </alternativeName>
    <alternativeName>
        <fullName evidence="17">Small ribosomal subunit protein uS2c</fullName>
    </alternativeName>
</protein>
<evidence type="ECO:0000256" key="22">
    <source>
        <dbReference type="SAM" id="SignalP"/>
    </source>
</evidence>
<comment type="similarity">
    <text evidence="4">Belongs to the ATPase C chain family.</text>
</comment>
<dbReference type="SUPFAM" id="SSF81336">
    <property type="entry name" value="F1F0 ATP synthase subunit A"/>
    <property type="match status" value="1"/>
</dbReference>
<evidence type="ECO:0000256" key="20">
    <source>
        <dbReference type="RuleBase" id="RU003631"/>
    </source>
</evidence>
<comment type="caution">
    <text evidence="24">The sequence shown here is derived from an EMBL/GenBank/DDBJ whole genome shotgun (WGS) entry which is preliminary data.</text>
</comment>
<evidence type="ECO:0000256" key="13">
    <source>
        <dbReference type="ARBA" id="ARBA00023078"/>
    </source>
</evidence>
<dbReference type="GO" id="GO:0015986">
    <property type="term" value="P:proton motive force-driven ATP synthesis"/>
    <property type="evidence" value="ECO:0007669"/>
    <property type="project" value="InterPro"/>
</dbReference>
<dbReference type="GO" id="GO:0006412">
    <property type="term" value="P:translation"/>
    <property type="evidence" value="ECO:0007669"/>
    <property type="project" value="InterPro"/>
</dbReference>
<dbReference type="EMBL" id="SDMP01000009">
    <property type="protein sequence ID" value="RYR38669.1"/>
    <property type="molecule type" value="Genomic_DNA"/>
</dbReference>
<keyword evidence="25" id="KW-1185">Reference proteome</keyword>
<evidence type="ECO:0000256" key="6">
    <source>
        <dbReference type="ARBA" id="ARBA00022448"/>
    </source>
</evidence>
<dbReference type="HAMAP" id="MF_00291_B">
    <property type="entry name" value="Ribosomal_uS2_B"/>
    <property type="match status" value="1"/>
</dbReference>
<dbReference type="GO" id="GO:0045259">
    <property type="term" value="C:proton-transporting ATP synthase complex"/>
    <property type="evidence" value="ECO:0007669"/>
    <property type="project" value="UniProtKB-KW"/>
</dbReference>
<evidence type="ECO:0000256" key="16">
    <source>
        <dbReference type="ARBA" id="ARBA00023310"/>
    </source>
</evidence>
<dbReference type="FunFam" id="1.10.287.610:FF:000001">
    <property type="entry name" value="30S ribosomal protein S2"/>
    <property type="match status" value="1"/>
</dbReference>
<dbReference type="FunFam" id="1.20.120.220:FF:000001">
    <property type="entry name" value="ATP synthase subunit a, chloroplastic"/>
    <property type="match status" value="1"/>
</dbReference>
<keyword evidence="7" id="KW-0138">CF(0)</keyword>
<dbReference type="STRING" id="3818.A0A445BJ28"/>
<dbReference type="CDD" id="cd01425">
    <property type="entry name" value="RPS2"/>
    <property type="match status" value="1"/>
</dbReference>
<evidence type="ECO:0000256" key="2">
    <source>
        <dbReference type="ARBA" id="ARBA00004474"/>
    </source>
</evidence>
<dbReference type="GO" id="GO:0003735">
    <property type="term" value="F:structural constituent of ribosome"/>
    <property type="evidence" value="ECO:0007669"/>
    <property type="project" value="InterPro"/>
</dbReference>
<dbReference type="SUPFAM" id="SSF64484">
    <property type="entry name" value="beta and beta-prime subunits of DNA dependent RNA-polymerase"/>
    <property type="match status" value="1"/>
</dbReference>
<evidence type="ECO:0000256" key="8">
    <source>
        <dbReference type="ARBA" id="ARBA00022692"/>
    </source>
</evidence>
<dbReference type="Pfam" id="PF00318">
    <property type="entry name" value="Ribosomal_S2"/>
    <property type="match status" value="1"/>
</dbReference>
<keyword evidence="10 20" id="KW-0689">Ribosomal protein</keyword>
<evidence type="ECO:0000256" key="7">
    <source>
        <dbReference type="ARBA" id="ARBA00022547"/>
    </source>
</evidence>
<evidence type="ECO:0000256" key="19">
    <source>
        <dbReference type="ARBA" id="ARBA00074744"/>
    </source>
</evidence>
<dbReference type="Gene3D" id="3.40.50.10490">
    <property type="entry name" value="Glucose-6-phosphate isomerase like protein, domain 1"/>
    <property type="match status" value="1"/>
</dbReference>
<evidence type="ECO:0000256" key="14">
    <source>
        <dbReference type="ARBA" id="ARBA00023136"/>
    </source>
</evidence>
<dbReference type="AlphaFoldDB" id="A0A445BJ28"/>
<evidence type="ECO:0000256" key="3">
    <source>
        <dbReference type="ARBA" id="ARBA00006242"/>
    </source>
</evidence>